<feature type="compositionally biased region" description="Polar residues" evidence="1">
    <location>
        <begin position="50"/>
        <end position="60"/>
    </location>
</feature>
<gene>
    <name evidence="2" type="ORF">O181_128232</name>
</gene>
<protein>
    <submittedName>
        <fullName evidence="2">Uncharacterized protein</fullName>
    </submittedName>
</protein>
<accession>A0A9Q3QA98</accession>
<dbReference type="AlphaFoldDB" id="A0A9Q3QA98"/>
<feature type="region of interest" description="Disordered" evidence="1">
    <location>
        <begin position="14"/>
        <end position="60"/>
    </location>
</feature>
<feature type="compositionally biased region" description="Polar residues" evidence="1">
    <location>
        <begin position="14"/>
        <end position="28"/>
    </location>
</feature>
<organism evidence="2 3">
    <name type="scientific">Austropuccinia psidii MF-1</name>
    <dbReference type="NCBI Taxonomy" id="1389203"/>
    <lineage>
        <taxon>Eukaryota</taxon>
        <taxon>Fungi</taxon>
        <taxon>Dikarya</taxon>
        <taxon>Basidiomycota</taxon>
        <taxon>Pucciniomycotina</taxon>
        <taxon>Pucciniomycetes</taxon>
        <taxon>Pucciniales</taxon>
        <taxon>Sphaerophragmiaceae</taxon>
        <taxon>Austropuccinia</taxon>
    </lineage>
</organism>
<proteinExistence type="predicted"/>
<evidence type="ECO:0000256" key="1">
    <source>
        <dbReference type="SAM" id="MobiDB-lite"/>
    </source>
</evidence>
<dbReference type="Proteomes" id="UP000765509">
    <property type="component" value="Unassembled WGS sequence"/>
</dbReference>
<sequence>MNVSGINIDVGNTKAHTSSTWSIPNISVTPIPPNPTNTQMDVSEGPESTPKISSKANPQSKNSTFMWEMKSGLMAGDEKDHWKEKTLPFLVFLASKLRGNQWLEDLFHKPSQTNEPPIPGPSPSSEPHEDVQTREPESEVALTQSMEEHFACPTPPHSVIIIDDTPVGSPSPFSFPSCPLSIHSHPRDPNRLLPSFSC</sequence>
<name>A0A9Q3QA98_9BASI</name>
<dbReference type="EMBL" id="AVOT02130829">
    <property type="protein sequence ID" value="MBW0588517.1"/>
    <property type="molecule type" value="Genomic_DNA"/>
</dbReference>
<evidence type="ECO:0000313" key="2">
    <source>
        <dbReference type="EMBL" id="MBW0588517.1"/>
    </source>
</evidence>
<feature type="region of interest" description="Disordered" evidence="1">
    <location>
        <begin position="108"/>
        <end position="137"/>
    </location>
</feature>
<feature type="compositionally biased region" description="Basic and acidic residues" evidence="1">
    <location>
        <begin position="126"/>
        <end position="137"/>
    </location>
</feature>
<keyword evidence="3" id="KW-1185">Reference proteome</keyword>
<reference evidence="2" key="1">
    <citation type="submission" date="2021-03" db="EMBL/GenBank/DDBJ databases">
        <title>Draft genome sequence of rust myrtle Austropuccinia psidii MF-1, a brazilian biotype.</title>
        <authorList>
            <person name="Quecine M.C."/>
            <person name="Pachon D.M.R."/>
            <person name="Bonatelli M.L."/>
            <person name="Correr F.H."/>
            <person name="Franceschini L.M."/>
            <person name="Leite T.F."/>
            <person name="Margarido G.R.A."/>
            <person name="Almeida C.A."/>
            <person name="Ferrarezi J.A."/>
            <person name="Labate C.A."/>
        </authorList>
    </citation>
    <scope>NUCLEOTIDE SEQUENCE</scope>
    <source>
        <strain evidence="2">MF-1</strain>
    </source>
</reference>
<evidence type="ECO:0000313" key="3">
    <source>
        <dbReference type="Proteomes" id="UP000765509"/>
    </source>
</evidence>
<comment type="caution">
    <text evidence="2">The sequence shown here is derived from an EMBL/GenBank/DDBJ whole genome shotgun (WGS) entry which is preliminary data.</text>
</comment>